<dbReference type="InterPro" id="IPR001736">
    <property type="entry name" value="PLipase_D/transphosphatidylase"/>
</dbReference>
<dbReference type="InterPro" id="IPR025200">
    <property type="entry name" value="PPK_C_dom2"/>
</dbReference>
<evidence type="ECO:0000313" key="9">
    <source>
        <dbReference type="EMBL" id="TRW24271.1"/>
    </source>
</evidence>
<dbReference type="PIRSF" id="PIRSF015589">
    <property type="entry name" value="PP_kinase"/>
    <property type="match status" value="1"/>
</dbReference>
<accession>A0A552V1B3</accession>
<dbReference type="SUPFAM" id="SSF56024">
    <property type="entry name" value="Phospholipase D/nuclease"/>
    <property type="match status" value="2"/>
</dbReference>
<dbReference type="OrthoDB" id="9761456at2"/>
<dbReference type="NCBIfam" id="NF003917">
    <property type="entry name" value="PRK05443.1-1"/>
    <property type="match status" value="1"/>
</dbReference>
<comment type="caution">
    <text evidence="9">The sequence shown here is derived from an EMBL/GenBank/DDBJ whole genome shotgun (WGS) entry which is preliminary data.</text>
</comment>
<dbReference type="InterPro" id="IPR041108">
    <property type="entry name" value="PP_kinase_C_1"/>
</dbReference>
<dbReference type="Proteomes" id="UP000320643">
    <property type="component" value="Unassembled WGS sequence"/>
</dbReference>
<reference evidence="9 10" key="1">
    <citation type="submission" date="2019-07" db="EMBL/GenBank/DDBJ databases">
        <title>Flavobacterium sp. nov., isolated from glacier ice.</title>
        <authorList>
            <person name="Liu Q."/>
            <person name="Xin Y.-H."/>
        </authorList>
    </citation>
    <scope>NUCLEOTIDE SEQUENCE [LARGE SCALE GENOMIC DNA]</scope>
    <source>
        <strain evidence="9 10">ZT4R6</strain>
    </source>
</reference>
<dbReference type="SUPFAM" id="SSF143724">
    <property type="entry name" value="PHP14-like"/>
    <property type="match status" value="1"/>
</dbReference>
<organism evidence="9 10">
    <name type="scientific">Flavobacterium zepuense</name>
    <dbReference type="NCBI Taxonomy" id="2593302"/>
    <lineage>
        <taxon>Bacteria</taxon>
        <taxon>Pseudomonadati</taxon>
        <taxon>Bacteroidota</taxon>
        <taxon>Flavobacteriia</taxon>
        <taxon>Flavobacteriales</taxon>
        <taxon>Flavobacteriaceae</taxon>
        <taxon>Flavobacterium</taxon>
    </lineage>
</organism>
<dbReference type="InterPro" id="IPR036830">
    <property type="entry name" value="PP_kinase_middle_dom_sf"/>
</dbReference>
<dbReference type="InterPro" id="IPR024953">
    <property type="entry name" value="PP_kinase_middle"/>
</dbReference>
<dbReference type="Gene3D" id="3.30.1840.10">
    <property type="entry name" value="Polyphosphate kinase middle domain"/>
    <property type="match status" value="1"/>
</dbReference>
<dbReference type="Pfam" id="PF13090">
    <property type="entry name" value="PP_kinase_C"/>
    <property type="match status" value="1"/>
</dbReference>
<keyword evidence="5" id="KW-0067">ATP-binding</keyword>
<dbReference type="Gene3D" id="1.20.58.310">
    <property type="entry name" value="Polyphosphate kinase N-terminal domain"/>
    <property type="match status" value="1"/>
</dbReference>
<evidence type="ECO:0000256" key="1">
    <source>
        <dbReference type="ARBA" id="ARBA00022553"/>
    </source>
</evidence>
<dbReference type="InterPro" id="IPR003414">
    <property type="entry name" value="PP_kinase"/>
</dbReference>
<dbReference type="AlphaFoldDB" id="A0A552V1B3"/>
<comment type="similarity">
    <text evidence="7">Belongs to the polyphosphate kinase 1 (PPK1) family.</text>
</comment>
<dbReference type="InterPro" id="IPR025198">
    <property type="entry name" value="PPK_N_dom"/>
</dbReference>
<evidence type="ECO:0000256" key="7">
    <source>
        <dbReference type="RuleBase" id="RU003800"/>
    </source>
</evidence>
<dbReference type="GO" id="GO:0009358">
    <property type="term" value="C:polyphosphate kinase complex"/>
    <property type="evidence" value="ECO:0007669"/>
    <property type="project" value="InterPro"/>
</dbReference>
<evidence type="ECO:0000256" key="6">
    <source>
        <dbReference type="ARBA" id="ARBA00022842"/>
    </source>
</evidence>
<keyword evidence="10" id="KW-1185">Reference proteome</keyword>
<evidence type="ECO:0000256" key="5">
    <source>
        <dbReference type="ARBA" id="ARBA00022840"/>
    </source>
</evidence>
<keyword evidence="1 7" id="KW-0597">Phosphoprotein</keyword>
<evidence type="ECO:0000256" key="2">
    <source>
        <dbReference type="ARBA" id="ARBA00022679"/>
    </source>
</evidence>
<keyword evidence="2 7" id="KW-0808">Transferase</keyword>
<evidence type="ECO:0000259" key="8">
    <source>
        <dbReference type="PROSITE" id="PS50035"/>
    </source>
</evidence>
<keyword evidence="4 9" id="KW-0418">Kinase</keyword>
<dbReference type="EC" id="2.7.4.1" evidence="7"/>
<dbReference type="NCBIfam" id="TIGR03705">
    <property type="entry name" value="poly_P_kin"/>
    <property type="match status" value="1"/>
</dbReference>
<dbReference type="PROSITE" id="PS50035">
    <property type="entry name" value="PLD"/>
    <property type="match status" value="1"/>
</dbReference>
<dbReference type="GO" id="GO:0006799">
    <property type="term" value="P:polyphosphate biosynthetic process"/>
    <property type="evidence" value="ECO:0007669"/>
    <property type="project" value="InterPro"/>
</dbReference>
<gene>
    <name evidence="9" type="primary">ppk1</name>
    <name evidence="9" type="ORF">FMM05_10580</name>
</gene>
<comment type="function">
    <text evidence="7">Catalyzes the reversible transfer of the terminal phosphate of ATP to form a long-chain polyphosphate (polyP).</text>
</comment>
<dbReference type="PANTHER" id="PTHR30218:SF0">
    <property type="entry name" value="POLYPHOSPHATE KINASE"/>
    <property type="match status" value="1"/>
</dbReference>
<dbReference type="RefSeq" id="WP_143373351.1">
    <property type="nucleotide sequence ID" value="NZ_VJVZ01000006.1"/>
</dbReference>
<dbReference type="GO" id="GO:0005524">
    <property type="term" value="F:ATP binding"/>
    <property type="evidence" value="ECO:0007669"/>
    <property type="project" value="UniProtKB-KW"/>
</dbReference>
<keyword evidence="6" id="KW-0460">Magnesium</keyword>
<dbReference type="Pfam" id="PF02503">
    <property type="entry name" value="PP_kinase"/>
    <property type="match status" value="1"/>
</dbReference>
<evidence type="ECO:0000313" key="10">
    <source>
        <dbReference type="Proteomes" id="UP000320643"/>
    </source>
</evidence>
<dbReference type="Gene3D" id="3.30.870.10">
    <property type="entry name" value="Endonuclease Chain A"/>
    <property type="match status" value="2"/>
</dbReference>
<dbReference type="SUPFAM" id="SSF140356">
    <property type="entry name" value="PPK N-terminal domain-like"/>
    <property type="match status" value="1"/>
</dbReference>
<keyword evidence="3" id="KW-0547">Nucleotide-binding</keyword>
<dbReference type="InterPro" id="IPR036832">
    <property type="entry name" value="PPK_N_dom_sf"/>
</dbReference>
<dbReference type="EMBL" id="VJVZ01000006">
    <property type="protein sequence ID" value="TRW24271.1"/>
    <property type="molecule type" value="Genomic_DNA"/>
</dbReference>
<comment type="PTM">
    <text evidence="7">An intermediate of this reaction is the autophosphorylated ppk in which a phosphate is covalently linked to a histidine residue through a N-P bond.</text>
</comment>
<name>A0A552V1B3_9FLAO</name>
<dbReference type="Pfam" id="PF13089">
    <property type="entry name" value="PP_kinase_N"/>
    <property type="match status" value="1"/>
</dbReference>
<protein>
    <recommendedName>
        <fullName evidence="7">Polyphosphate kinase</fullName>
        <ecNumber evidence="7">2.7.4.1</ecNumber>
    </recommendedName>
</protein>
<sequence length="671" mass="76510">MHQPTTTTITTTTLYTDRDISWVSFNERVLLEASGKSVPLLEKIKFLAIYSSNLDEFYRVRIPALTVLKKLSVKKDGTKKVYREKLAQLGDIIFSQQQQFGTVLTQEILPELEMQNVEVLYNKPIPQALLPQVGHYFYSNILAYIKVLELTGETSFFTENNKLYLFVDVNNDEEQHQYIVNIPSDEMPRFYSLNHDGKQYVIFIDDIIKLHLSAIFKGQEIKGAYSVKITRDAALEFDDEYDEDLAQEMEKKIAKRDFGLATRLLYDGNLSEEYLKRLTRALKLRGAIIMKGGRYHNLKDLASLPVHNASLENTKWPALPCTITQPFLLDKVAHEDILIHTPYQSYDTVLRFFNEAAVNPDAEEIFVTLYRVAEDSRIGNALISAAANGKKVTVIIELKARFDETNNIKWTKKLREAGVTILHSVPSLKVHAKIALVKFREGYEVKKLGLLATGNLNEGTARFYTDYILLTAHQGMLAELEQVFAFLSKKKKSEPEDHYDFKHLLVAQFNLLDKFTALIDREISNAKSGLPAVITIKLNNLEETGMIDSLYRAAAAGVKVKLIVRGICRLVPDASPNITVTRIVDRYLEHGRVFIFDNNGNEEVYLGSADWMSRNIYRRIEVCFPIYDEAIKNELRQIITIQLADVYDPVTGGGEDTRSQQKIYNYLSSKA</sequence>
<evidence type="ECO:0000256" key="4">
    <source>
        <dbReference type="ARBA" id="ARBA00022777"/>
    </source>
</evidence>
<evidence type="ECO:0000256" key="3">
    <source>
        <dbReference type="ARBA" id="ARBA00022741"/>
    </source>
</evidence>
<comment type="catalytic activity">
    <reaction evidence="7">
        <text>[phosphate](n) + ATP = [phosphate](n+1) + ADP</text>
        <dbReference type="Rhea" id="RHEA:19573"/>
        <dbReference type="Rhea" id="RHEA-COMP:9859"/>
        <dbReference type="Rhea" id="RHEA-COMP:14280"/>
        <dbReference type="ChEBI" id="CHEBI:16838"/>
        <dbReference type="ChEBI" id="CHEBI:30616"/>
        <dbReference type="ChEBI" id="CHEBI:456216"/>
        <dbReference type="EC" id="2.7.4.1"/>
    </reaction>
</comment>
<dbReference type="GO" id="GO:0008976">
    <property type="term" value="F:polyphosphate kinase activity"/>
    <property type="evidence" value="ECO:0007669"/>
    <property type="project" value="UniProtKB-EC"/>
</dbReference>
<proteinExistence type="inferred from homology"/>
<feature type="domain" description="PLD phosphodiesterase" evidence="8">
    <location>
        <begin position="585"/>
        <end position="615"/>
    </location>
</feature>
<dbReference type="Pfam" id="PF17941">
    <property type="entry name" value="PP_kinase_C_1"/>
    <property type="match status" value="1"/>
</dbReference>
<dbReference type="PANTHER" id="PTHR30218">
    <property type="entry name" value="POLYPHOSPHATE KINASE"/>
    <property type="match status" value="1"/>
</dbReference>